<organism evidence="4 5">
    <name type="scientific">Embleya scabrispora</name>
    <dbReference type="NCBI Taxonomy" id="159449"/>
    <lineage>
        <taxon>Bacteria</taxon>
        <taxon>Bacillati</taxon>
        <taxon>Actinomycetota</taxon>
        <taxon>Actinomycetes</taxon>
        <taxon>Kitasatosporales</taxon>
        <taxon>Streptomycetaceae</taxon>
        <taxon>Embleya</taxon>
    </lineage>
</organism>
<reference evidence="4 5" key="1">
    <citation type="submission" date="2017-03" db="EMBL/GenBank/DDBJ databases">
        <title>Draft genome sequence of Streptomyces scabrisporus NF3, endophyte isolated from Amphipterygium adstringens.</title>
        <authorList>
            <person name="Vazquez M."/>
            <person name="Ceapa C.D."/>
            <person name="Rodriguez Luna D."/>
            <person name="Sanchez Esquivel S."/>
        </authorList>
    </citation>
    <scope>NUCLEOTIDE SEQUENCE [LARGE SCALE GENOMIC DNA]</scope>
    <source>
        <strain evidence="4 5">NF3</strain>
    </source>
</reference>
<evidence type="ECO:0000256" key="1">
    <source>
        <dbReference type="ARBA" id="ARBA00023002"/>
    </source>
</evidence>
<dbReference type="GO" id="GO:0003885">
    <property type="term" value="F:D-arabinono-1,4-lactone oxidase activity"/>
    <property type="evidence" value="ECO:0007669"/>
    <property type="project" value="InterPro"/>
</dbReference>
<accession>A0A1T3NVK2</accession>
<proteinExistence type="predicted"/>
<sequence>MSSAGPAVSKTPPAWRNWTGNQSARPHSVLTPRSAEEISAAVRRAAGQGLPVKAVGAGHSFTSIAVTDGVQIRPEGLTEVHALDRAAGTITVGSGMRLSDFNTLLTGYGLALTNMGDIAVQSLAGATSTGTHGTGRASGSLAAQIRGMEIVLADGEITTCSPTENAELFAGARVGLGALGIVTALTFGVEPSFLLEAREEPMRFDAVLADFDALCADNEHFEFYWFPHTDNCNVKRNNRIEGPAKPLSRARFLLDDELLSNGVFSLACRVGRAAPRTVPAIARLSSRALSARTYSDTSHKVFTSPRRVRFIEMEYALPRAAATEALTEVRAFVDAADLPIGFPVEVRVAPADDLWMSTAYGRETAYIAVHLYKGTPHERYFTEVEKIMVAHGGRPHWGKMHTRDAHHLADLYPRFADFTALRNRVDPERRFGNDYLRRVLGD</sequence>
<dbReference type="InterPro" id="IPR016167">
    <property type="entry name" value="FAD-bd_PCMH_sub1"/>
</dbReference>
<dbReference type="Pfam" id="PF04030">
    <property type="entry name" value="ALO"/>
    <property type="match status" value="1"/>
</dbReference>
<dbReference type="Gene3D" id="3.30.70.2520">
    <property type="match status" value="1"/>
</dbReference>
<dbReference type="PANTHER" id="PTHR43762">
    <property type="entry name" value="L-GULONOLACTONE OXIDASE"/>
    <property type="match status" value="1"/>
</dbReference>
<dbReference type="InterPro" id="IPR016171">
    <property type="entry name" value="Vanillyl_alc_oxidase_C-sub2"/>
</dbReference>
<dbReference type="InterPro" id="IPR016169">
    <property type="entry name" value="FAD-bd_PCMH_sub2"/>
</dbReference>
<dbReference type="Gene3D" id="1.10.45.10">
    <property type="entry name" value="Vanillyl-alcohol Oxidase, Chain A, domain 4"/>
    <property type="match status" value="1"/>
</dbReference>
<dbReference type="STRING" id="159449.B4N89_06785"/>
<feature type="domain" description="FAD-binding PCMH-type" evidence="3">
    <location>
        <begin position="22"/>
        <end position="192"/>
    </location>
</feature>
<dbReference type="GO" id="GO:0071949">
    <property type="term" value="F:FAD binding"/>
    <property type="evidence" value="ECO:0007669"/>
    <property type="project" value="InterPro"/>
</dbReference>
<dbReference type="InterPro" id="IPR006094">
    <property type="entry name" value="Oxid_FAD_bind_N"/>
</dbReference>
<feature type="region of interest" description="Disordered" evidence="2">
    <location>
        <begin position="1"/>
        <end position="30"/>
    </location>
</feature>
<dbReference type="eggNOG" id="COG0277">
    <property type="taxonomic scope" value="Bacteria"/>
</dbReference>
<comment type="caution">
    <text evidence="4">The sequence shown here is derived from an EMBL/GenBank/DDBJ whole genome shotgun (WGS) entry which is preliminary data.</text>
</comment>
<dbReference type="InterPro" id="IPR010031">
    <property type="entry name" value="FAD_lactone_oxidase-like"/>
</dbReference>
<evidence type="ECO:0000259" key="3">
    <source>
        <dbReference type="PROSITE" id="PS51387"/>
    </source>
</evidence>
<dbReference type="GO" id="GO:0080049">
    <property type="term" value="F:L-gulono-1,4-lactone dehydrogenase activity"/>
    <property type="evidence" value="ECO:0007669"/>
    <property type="project" value="TreeGrafter"/>
</dbReference>
<dbReference type="EMBL" id="MWQN01000001">
    <property type="protein sequence ID" value="OPC80701.1"/>
    <property type="molecule type" value="Genomic_DNA"/>
</dbReference>
<dbReference type="InterPro" id="IPR007173">
    <property type="entry name" value="ALO_C"/>
</dbReference>
<dbReference type="AlphaFoldDB" id="A0A1T3NVK2"/>
<dbReference type="InterPro" id="IPR016166">
    <property type="entry name" value="FAD-bd_PCMH"/>
</dbReference>
<evidence type="ECO:0000313" key="5">
    <source>
        <dbReference type="Proteomes" id="UP000190037"/>
    </source>
</evidence>
<dbReference type="NCBIfam" id="TIGR01679">
    <property type="entry name" value="bact_FAD_ox"/>
    <property type="match status" value="1"/>
</dbReference>
<dbReference type="Gene3D" id="3.30.43.10">
    <property type="entry name" value="Uridine Diphospho-n-acetylenolpyruvylglucosamine Reductase, domain 2"/>
    <property type="match status" value="1"/>
</dbReference>
<dbReference type="RefSeq" id="WP_078974955.1">
    <property type="nucleotide sequence ID" value="NZ_MWQN01000001.1"/>
</dbReference>
<dbReference type="Gene3D" id="3.30.465.10">
    <property type="match status" value="1"/>
</dbReference>
<evidence type="ECO:0000256" key="2">
    <source>
        <dbReference type="SAM" id="MobiDB-lite"/>
    </source>
</evidence>
<dbReference type="PANTHER" id="PTHR43762:SF1">
    <property type="entry name" value="D-ARABINONO-1,4-LACTONE OXIDASE"/>
    <property type="match status" value="1"/>
</dbReference>
<gene>
    <name evidence="4" type="ORF">B4N89_06785</name>
</gene>
<dbReference type="OrthoDB" id="9800184at2"/>
<evidence type="ECO:0000313" key="4">
    <source>
        <dbReference type="EMBL" id="OPC80701.1"/>
    </source>
</evidence>
<dbReference type="SUPFAM" id="SSF56176">
    <property type="entry name" value="FAD-binding/transporter-associated domain-like"/>
    <property type="match status" value="1"/>
</dbReference>
<name>A0A1T3NVK2_9ACTN</name>
<keyword evidence="5" id="KW-1185">Reference proteome</keyword>
<keyword evidence="1" id="KW-0560">Oxidoreductase</keyword>
<protein>
    <submittedName>
        <fullName evidence="4">FAD-linked oxidoreductase</fullName>
    </submittedName>
</protein>
<dbReference type="PIRSF" id="PIRSF000136">
    <property type="entry name" value="LGO_GLO"/>
    <property type="match status" value="1"/>
</dbReference>
<dbReference type="GO" id="GO:0016020">
    <property type="term" value="C:membrane"/>
    <property type="evidence" value="ECO:0007669"/>
    <property type="project" value="InterPro"/>
</dbReference>
<dbReference type="Proteomes" id="UP000190037">
    <property type="component" value="Unassembled WGS sequence"/>
</dbReference>
<dbReference type="InterPro" id="IPR036318">
    <property type="entry name" value="FAD-bd_PCMH-like_sf"/>
</dbReference>
<dbReference type="Pfam" id="PF01565">
    <property type="entry name" value="FAD_binding_4"/>
    <property type="match status" value="1"/>
</dbReference>
<dbReference type="PROSITE" id="PS51387">
    <property type="entry name" value="FAD_PCMH"/>
    <property type="match status" value="1"/>
</dbReference>